<keyword evidence="7" id="KW-1278">Translocase</keyword>
<dbReference type="Gene3D" id="3.30.70.20">
    <property type="match status" value="1"/>
</dbReference>
<dbReference type="NCBIfam" id="TIGR01944">
    <property type="entry name" value="rnfB"/>
    <property type="match status" value="1"/>
</dbReference>
<evidence type="ECO:0000256" key="11">
    <source>
        <dbReference type="ARBA" id="ARBA00023136"/>
    </source>
</evidence>
<evidence type="ECO:0000256" key="8">
    <source>
        <dbReference type="ARBA" id="ARBA00022982"/>
    </source>
</evidence>
<feature type="domain" description="4Fe-4S ferredoxin-type" evidence="14">
    <location>
        <begin position="104"/>
        <end position="133"/>
    </location>
</feature>
<keyword evidence="12" id="KW-0175">Coiled coil</keyword>
<keyword evidence="4" id="KW-0997">Cell inner membrane</keyword>
<keyword evidence="6" id="KW-0677">Repeat</keyword>
<dbReference type="InterPro" id="IPR017900">
    <property type="entry name" value="4Fe4S_Fe_S_CS"/>
</dbReference>
<keyword evidence="2" id="KW-1003">Cell membrane</keyword>
<keyword evidence="17" id="KW-1185">Reference proteome</keyword>
<keyword evidence="9" id="KW-0408">Iron</keyword>
<dbReference type="GO" id="GO:0009055">
    <property type="term" value="F:electron transfer activity"/>
    <property type="evidence" value="ECO:0007669"/>
    <property type="project" value="InterPro"/>
</dbReference>
<dbReference type="Pfam" id="PF14697">
    <property type="entry name" value="Fer4_21"/>
    <property type="match status" value="1"/>
</dbReference>
<evidence type="ECO:0000259" key="14">
    <source>
        <dbReference type="PROSITE" id="PS51379"/>
    </source>
</evidence>
<dbReference type="Proteomes" id="UP000072660">
    <property type="component" value="Unassembled WGS sequence"/>
</dbReference>
<protein>
    <submittedName>
        <fullName evidence="16">Uncharacterized protein</fullName>
    </submittedName>
</protein>
<dbReference type="GO" id="GO:0046872">
    <property type="term" value="F:metal ion binding"/>
    <property type="evidence" value="ECO:0007669"/>
    <property type="project" value="UniProtKB-KW"/>
</dbReference>
<evidence type="ECO:0000256" key="4">
    <source>
        <dbReference type="ARBA" id="ARBA00022519"/>
    </source>
</evidence>
<feature type="domain" description="4Fe-4S ferredoxin-type" evidence="14">
    <location>
        <begin position="74"/>
        <end position="103"/>
    </location>
</feature>
<dbReference type="Pfam" id="PF04060">
    <property type="entry name" value="FeS"/>
    <property type="match status" value="1"/>
</dbReference>
<dbReference type="PROSITE" id="PS00198">
    <property type="entry name" value="4FE4S_FER_1"/>
    <property type="match status" value="2"/>
</dbReference>
<sequence>MNALLKQIHAIDALLPQTQCGKCGYDGCLPYAKALVKGAPINQCPPGGQATVRQLAELLQVPELPLAQPQAPVQLAFIREDECIGCTKCIQVCPVDAIVGAAKWMHTVIADECSGCELCLAPCPVDCIDLLPLSAEQANRQRGRAEQFRSRYLARQSRLEQQQNQPEKGRAAAPLTVTPSADSKRLKIEVNMTRTTLAKAEKQLARYGSEALQAQVEQLRQALFSAERALQDSLNP</sequence>
<keyword evidence="10" id="KW-0411">Iron-sulfur</keyword>
<dbReference type="PROSITE" id="PS51379">
    <property type="entry name" value="4FE4S_FER_2"/>
    <property type="match status" value="2"/>
</dbReference>
<dbReference type="PANTHER" id="PTHR42859">
    <property type="entry name" value="OXIDOREDUCTASE"/>
    <property type="match status" value="1"/>
</dbReference>
<reference evidence="16 17" key="1">
    <citation type="submission" date="2016-02" db="EMBL/GenBank/DDBJ databases">
        <authorList>
            <person name="Wen L."/>
            <person name="He K."/>
            <person name="Yang H."/>
        </authorList>
    </citation>
    <scope>NUCLEOTIDE SEQUENCE [LARGE SCALE GENOMIC DNA]</scope>
    <source>
        <strain evidence="16 17">CV58</strain>
    </source>
</reference>
<evidence type="ECO:0000256" key="2">
    <source>
        <dbReference type="ARBA" id="ARBA00022475"/>
    </source>
</evidence>
<dbReference type="InterPro" id="IPR010207">
    <property type="entry name" value="Elect_transpt_cplx_RnfB/RsxB"/>
</dbReference>
<dbReference type="EMBL" id="LSZO01000151">
    <property type="protein sequence ID" value="KXU38191.1"/>
    <property type="molecule type" value="Genomic_DNA"/>
</dbReference>
<keyword evidence="1" id="KW-0813">Transport</keyword>
<feature type="domain" description="4Fe-4S" evidence="15">
    <location>
        <begin position="3"/>
        <end position="61"/>
    </location>
</feature>
<feature type="region of interest" description="Disordered" evidence="13">
    <location>
        <begin position="156"/>
        <end position="176"/>
    </location>
</feature>
<organism evidence="16 17">
    <name type="scientific">Ventosimonas gracilis</name>
    <dbReference type="NCBI Taxonomy" id="1680762"/>
    <lineage>
        <taxon>Bacteria</taxon>
        <taxon>Pseudomonadati</taxon>
        <taxon>Pseudomonadota</taxon>
        <taxon>Gammaproteobacteria</taxon>
        <taxon>Pseudomonadales</taxon>
        <taxon>Ventosimonadaceae</taxon>
        <taxon>Ventosimonas</taxon>
    </lineage>
</organism>
<evidence type="ECO:0000256" key="9">
    <source>
        <dbReference type="ARBA" id="ARBA00023004"/>
    </source>
</evidence>
<evidence type="ECO:0000313" key="17">
    <source>
        <dbReference type="Proteomes" id="UP000072660"/>
    </source>
</evidence>
<evidence type="ECO:0000256" key="5">
    <source>
        <dbReference type="ARBA" id="ARBA00022723"/>
    </source>
</evidence>
<evidence type="ECO:0000256" key="6">
    <source>
        <dbReference type="ARBA" id="ARBA00022737"/>
    </source>
</evidence>
<feature type="coiled-coil region" evidence="12">
    <location>
        <begin position="183"/>
        <end position="229"/>
    </location>
</feature>
<gene>
    <name evidence="16" type="ORF">AXE65_02375</name>
</gene>
<dbReference type="InterPro" id="IPR017896">
    <property type="entry name" value="4Fe4S_Fe-S-bd"/>
</dbReference>
<comment type="caution">
    <text evidence="16">The sequence shown here is derived from an EMBL/GenBank/DDBJ whole genome shotgun (WGS) entry which is preliminary data.</text>
</comment>
<proteinExistence type="predicted"/>
<evidence type="ECO:0000256" key="10">
    <source>
        <dbReference type="ARBA" id="ARBA00023014"/>
    </source>
</evidence>
<evidence type="ECO:0000256" key="7">
    <source>
        <dbReference type="ARBA" id="ARBA00022967"/>
    </source>
</evidence>
<dbReference type="InterPro" id="IPR007202">
    <property type="entry name" value="4Fe-4S_dom"/>
</dbReference>
<keyword evidence="5" id="KW-0479">Metal-binding</keyword>
<evidence type="ECO:0000256" key="13">
    <source>
        <dbReference type="SAM" id="MobiDB-lite"/>
    </source>
</evidence>
<dbReference type="SUPFAM" id="SSF54862">
    <property type="entry name" value="4Fe-4S ferredoxins"/>
    <property type="match status" value="1"/>
</dbReference>
<evidence type="ECO:0000256" key="3">
    <source>
        <dbReference type="ARBA" id="ARBA00022485"/>
    </source>
</evidence>
<dbReference type="AlphaFoldDB" id="A0A139SUR1"/>
<dbReference type="Gene3D" id="1.10.15.40">
    <property type="entry name" value="Electron transport complex subunit B, putative Fe-S cluster"/>
    <property type="match status" value="1"/>
</dbReference>
<evidence type="ECO:0000313" key="16">
    <source>
        <dbReference type="EMBL" id="KXU38191.1"/>
    </source>
</evidence>
<evidence type="ECO:0000256" key="12">
    <source>
        <dbReference type="SAM" id="Coils"/>
    </source>
</evidence>
<evidence type="ECO:0000256" key="1">
    <source>
        <dbReference type="ARBA" id="ARBA00022448"/>
    </source>
</evidence>
<dbReference type="GO" id="GO:0051539">
    <property type="term" value="F:4 iron, 4 sulfur cluster binding"/>
    <property type="evidence" value="ECO:0007669"/>
    <property type="project" value="UniProtKB-KW"/>
</dbReference>
<dbReference type="RefSeq" id="WP_068390057.1">
    <property type="nucleotide sequence ID" value="NZ_LSZO01000151.1"/>
</dbReference>
<dbReference type="InterPro" id="IPR050294">
    <property type="entry name" value="RnfB_subfamily"/>
</dbReference>
<evidence type="ECO:0000259" key="15">
    <source>
        <dbReference type="PROSITE" id="PS51656"/>
    </source>
</evidence>
<dbReference type="PANTHER" id="PTHR42859:SF3">
    <property type="entry name" value="ION-TRANSLOCATING OXIDOREDUCTASE COMPLEX SUBUNIT B"/>
    <property type="match status" value="1"/>
</dbReference>
<accession>A0A139SUR1</accession>
<dbReference type="OrthoDB" id="9789936at2"/>
<dbReference type="PROSITE" id="PS51656">
    <property type="entry name" value="4FE4S"/>
    <property type="match status" value="1"/>
</dbReference>
<keyword evidence="3" id="KW-0004">4Fe-4S</keyword>
<name>A0A139SUR1_9GAMM</name>
<keyword evidence="11" id="KW-0472">Membrane</keyword>
<keyword evidence="8" id="KW-0249">Electron transport</keyword>